<dbReference type="EMBL" id="LAZP02000488">
    <property type="protein sequence ID" value="PFH56911.1"/>
    <property type="molecule type" value="Genomic_DNA"/>
</dbReference>
<dbReference type="STRING" id="268505.A0A2A9P7E0"/>
<evidence type="ECO:0000313" key="1">
    <source>
        <dbReference type="EMBL" id="PFH56911.1"/>
    </source>
</evidence>
<organism evidence="1 2">
    <name type="scientific">Ophiocordyceps unilateralis</name>
    <name type="common">Zombie-ant fungus</name>
    <name type="synonym">Torrubia unilateralis</name>
    <dbReference type="NCBI Taxonomy" id="268505"/>
    <lineage>
        <taxon>Eukaryota</taxon>
        <taxon>Fungi</taxon>
        <taxon>Dikarya</taxon>
        <taxon>Ascomycota</taxon>
        <taxon>Pezizomycotina</taxon>
        <taxon>Sordariomycetes</taxon>
        <taxon>Hypocreomycetidae</taxon>
        <taxon>Hypocreales</taxon>
        <taxon>Ophiocordycipitaceae</taxon>
        <taxon>Ophiocordyceps</taxon>
    </lineage>
</organism>
<accession>A0A2A9P7E0</accession>
<dbReference type="AlphaFoldDB" id="A0A2A9P7E0"/>
<evidence type="ECO:0000313" key="2">
    <source>
        <dbReference type="Proteomes" id="UP000037136"/>
    </source>
</evidence>
<proteinExistence type="predicted"/>
<comment type="caution">
    <text evidence="1">The sequence shown here is derived from an EMBL/GenBank/DDBJ whole genome shotgun (WGS) entry which is preliminary data.</text>
</comment>
<dbReference type="Proteomes" id="UP000037136">
    <property type="component" value="Unassembled WGS sequence"/>
</dbReference>
<reference evidence="1 2" key="1">
    <citation type="journal article" date="2015" name="BMC Genomics">
        <title>Gene expression during zombie ant biting behavior reflects the complexity underlying fungal parasitic behavioral manipulation.</title>
        <authorList>
            <person name="de Bekker C."/>
            <person name="Ohm R.A."/>
            <person name="Loreto R.G."/>
            <person name="Sebastian A."/>
            <person name="Albert I."/>
            <person name="Merrow M."/>
            <person name="Brachmann A."/>
            <person name="Hughes D.P."/>
        </authorList>
    </citation>
    <scope>NUCLEOTIDE SEQUENCE [LARGE SCALE GENOMIC DNA]</scope>
    <source>
        <strain evidence="1 2">SC16a</strain>
    </source>
</reference>
<keyword evidence="2" id="KW-1185">Reference proteome</keyword>
<sequence>MPILTTVNHCEKDLENMHFGGAIAAAAAAAATALAMGTSAAASQFQLHDRGCISESKPNPIAPQWPTHVTGNLNGTTLIVPIAYQLARKAIPSQFAILDRAYRSLLPNLPKDRYPMMVTAVHDHDLMVKSANLSLSDFSRAVLEFPFVDRLHDGYSTFRWAATMLITEGSDAIKGSEAYGIKVYPAKFDPGCDAYQQDSKGFTTFKATTSDHSRDGRFMSLSTLPDYNYTPYPLDFIRNISNQPTFARSDKCDNFIRLFNTSLTETPHEPVPVRGDVTTKLEPLWSSAEHSWYDVYGWRFSTAFIEPPLPVSCQSLKGYSGTGPGD</sequence>
<dbReference type="OrthoDB" id="265717at2759"/>
<name>A0A2A9P7E0_OPHUN</name>
<reference evidence="1 2" key="2">
    <citation type="journal article" date="2017" name="Sci. Rep.">
        <title>Ant-infecting Ophiocordyceps genomes reveal a high diversity of potential behavioral manipulation genes and a possible major role for enterotoxins.</title>
        <authorList>
            <person name="de Bekker C."/>
            <person name="Ohm R.A."/>
            <person name="Evans H.C."/>
            <person name="Brachmann A."/>
            <person name="Hughes D.P."/>
        </authorList>
    </citation>
    <scope>NUCLEOTIDE SEQUENCE [LARGE SCALE GENOMIC DNA]</scope>
    <source>
        <strain evidence="1 2">SC16a</strain>
    </source>
</reference>
<protein>
    <submittedName>
        <fullName evidence="1">Uncharacterized protein</fullName>
    </submittedName>
</protein>
<gene>
    <name evidence="1" type="ORF">XA68_15778</name>
</gene>